<keyword evidence="3" id="KW-1185">Reference proteome</keyword>
<dbReference type="AlphaFoldDB" id="A0A4Z0YMA9"/>
<organism evidence="2 3">
    <name type="scientific">Xylaria hypoxylon</name>
    <dbReference type="NCBI Taxonomy" id="37992"/>
    <lineage>
        <taxon>Eukaryota</taxon>
        <taxon>Fungi</taxon>
        <taxon>Dikarya</taxon>
        <taxon>Ascomycota</taxon>
        <taxon>Pezizomycotina</taxon>
        <taxon>Sordariomycetes</taxon>
        <taxon>Xylariomycetidae</taxon>
        <taxon>Xylariales</taxon>
        <taxon>Xylariaceae</taxon>
        <taxon>Xylaria</taxon>
    </lineage>
</organism>
<dbReference type="STRING" id="37992.A0A4Z0YMA9"/>
<name>A0A4Z0YMA9_9PEZI</name>
<evidence type="ECO:0000256" key="1">
    <source>
        <dbReference type="SAM" id="MobiDB-lite"/>
    </source>
</evidence>
<accession>A0A4Z0YMA9</accession>
<proteinExistence type="predicted"/>
<comment type="caution">
    <text evidence="2">The sequence shown here is derived from an EMBL/GenBank/DDBJ whole genome shotgun (WGS) entry which is preliminary data.</text>
</comment>
<protein>
    <submittedName>
        <fullName evidence="2">Uncharacterized protein</fullName>
    </submittedName>
</protein>
<evidence type="ECO:0000313" key="2">
    <source>
        <dbReference type="EMBL" id="TGJ80315.1"/>
    </source>
</evidence>
<feature type="compositionally biased region" description="Polar residues" evidence="1">
    <location>
        <begin position="84"/>
        <end position="107"/>
    </location>
</feature>
<dbReference type="EMBL" id="SKBN01000228">
    <property type="protein sequence ID" value="TGJ80315.1"/>
    <property type="molecule type" value="Genomic_DNA"/>
</dbReference>
<reference evidence="2 3" key="1">
    <citation type="submission" date="2019-03" db="EMBL/GenBank/DDBJ databases">
        <title>Draft genome sequence of Xylaria hypoxylon DSM 108379, a ubiquitous saprotrophic-parasitic fungi on hardwood.</title>
        <authorList>
            <person name="Buettner E."/>
            <person name="Leonhardt S."/>
            <person name="Gebauer A.M."/>
            <person name="Liers C."/>
            <person name="Hofrichter M."/>
            <person name="Kellner H."/>
        </authorList>
    </citation>
    <scope>NUCLEOTIDE SEQUENCE [LARGE SCALE GENOMIC DNA]</scope>
    <source>
        <strain evidence="2 3">DSM 108379</strain>
    </source>
</reference>
<sequence>MENFAQTCVEASQHILVMAQTVLDDKYLPQCNPFVMGLDVMSHFFRSERREAVPTTTTSTFKEESLVVPAAPPPISSIPMMPSTIMQQPSPDENLSLSSGMTTNTGMAQGVDPSSGGDSGI</sequence>
<gene>
    <name evidence="2" type="ORF">E0Z10_g8442</name>
</gene>
<feature type="region of interest" description="Disordered" evidence="1">
    <location>
        <begin position="70"/>
        <end position="121"/>
    </location>
</feature>
<dbReference type="Proteomes" id="UP000297716">
    <property type="component" value="Unassembled WGS sequence"/>
</dbReference>
<evidence type="ECO:0000313" key="3">
    <source>
        <dbReference type="Proteomes" id="UP000297716"/>
    </source>
</evidence>